<feature type="domain" description="CCHC-type" evidence="9">
    <location>
        <begin position="2040"/>
        <end position="2054"/>
    </location>
</feature>
<dbReference type="GO" id="GO:0003964">
    <property type="term" value="F:RNA-directed DNA polymerase activity"/>
    <property type="evidence" value="ECO:0007669"/>
    <property type="project" value="UniProtKB-KW"/>
</dbReference>
<evidence type="ECO:0000256" key="6">
    <source>
        <dbReference type="ARBA" id="ARBA00022918"/>
    </source>
</evidence>
<dbReference type="Gene3D" id="3.30.420.10">
    <property type="entry name" value="Ribonuclease H-like superfamily/Ribonuclease H"/>
    <property type="match status" value="3"/>
</dbReference>
<proteinExistence type="predicted"/>
<evidence type="ECO:0000313" key="12">
    <source>
        <dbReference type="RefSeq" id="XP_038974948.1"/>
    </source>
</evidence>
<feature type="domain" description="Integrase catalytic" evidence="10">
    <location>
        <begin position="714"/>
        <end position="878"/>
    </location>
</feature>
<gene>
    <name evidence="12" type="primary">LOC120106130</name>
</gene>
<keyword evidence="3" id="KW-0540">Nuclease</keyword>
<dbReference type="PROSITE" id="PS50158">
    <property type="entry name" value="ZF_CCHC"/>
    <property type="match status" value="2"/>
</dbReference>
<dbReference type="Pfam" id="PF00665">
    <property type="entry name" value="rve"/>
    <property type="match status" value="3"/>
</dbReference>
<keyword evidence="11" id="KW-1185">Reference proteome</keyword>
<dbReference type="InterPro" id="IPR001878">
    <property type="entry name" value="Znf_CCHC"/>
</dbReference>
<feature type="compositionally biased region" description="Polar residues" evidence="8">
    <location>
        <begin position="1753"/>
        <end position="1762"/>
    </location>
</feature>
<name>A0A8B8ZTU2_PHODC</name>
<dbReference type="SUPFAM" id="SSF56672">
    <property type="entry name" value="DNA/RNA polymerases"/>
    <property type="match status" value="3"/>
</dbReference>
<dbReference type="Pfam" id="PF00078">
    <property type="entry name" value="RVT_1"/>
    <property type="match status" value="3"/>
</dbReference>
<dbReference type="InterPro" id="IPR005162">
    <property type="entry name" value="Retrotrans_gag_dom"/>
</dbReference>
<dbReference type="OrthoDB" id="1408995at2759"/>
<feature type="compositionally biased region" description="Low complexity" evidence="8">
    <location>
        <begin position="106"/>
        <end position="123"/>
    </location>
</feature>
<evidence type="ECO:0000313" key="11">
    <source>
        <dbReference type="Proteomes" id="UP000228380"/>
    </source>
</evidence>
<dbReference type="Pfam" id="PF17921">
    <property type="entry name" value="Integrase_H2C2"/>
    <property type="match status" value="3"/>
</dbReference>
<accession>A0A8B8ZTU2</accession>
<dbReference type="RefSeq" id="XP_038974948.1">
    <property type="nucleotide sequence ID" value="XM_039119020.1"/>
</dbReference>
<evidence type="ECO:0000256" key="7">
    <source>
        <dbReference type="PROSITE-ProRule" id="PRU00047"/>
    </source>
</evidence>
<dbReference type="InterPro" id="IPR036397">
    <property type="entry name" value="RNaseH_sf"/>
</dbReference>
<keyword evidence="6" id="KW-0695">RNA-directed DNA polymerase</keyword>
<feature type="domain" description="Integrase catalytic" evidence="10">
    <location>
        <begin position="2585"/>
        <end position="2749"/>
    </location>
</feature>
<dbReference type="GO" id="GO:0015074">
    <property type="term" value="P:DNA integration"/>
    <property type="evidence" value="ECO:0007669"/>
    <property type="project" value="InterPro"/>
</dbReference>
<dbReference type="Pfam" id="PF03732">
    <property type="entry name" value="Retrotrans_gag"/>
    <property type="match status" value="2"/>
</dbReference>
<dbReference type="Gene3D" id="3.30.70.270">
    <property type="match status" value="6"/>
</dbReference>
<evidence type="ECO:0000256" key="2">
    <source>
        <dbReference type="ARBA" id="ARBA00022695"/>
    </source>
</evidence>
<dbReference type="CDD" id="cd09274">
    <property type="entry name" value="RNase_HI_RT_Ty3"/>
    <property type="match status" value="3"/>
</dbReference>
<feature type="domain" description="Integrase catalytic" evidence="10">
    <location>
        <begin position="1417"/>
        <end position="1581"/>
    </location>
</feature>
<keyword evidence="7" id="KW-0862">Zinc</keyword>
<dbReference type="SUPFAM" id="SSF53098">
    <property type="entry name" value="Ribonuclease H-like"/>
    <property type="match status" value="3"/>
</dbReference>
<dbReference type="InterPro" id="IPR041588">
    <property type="entry name" value="Integrase_H2C2"/>
</dbReference>
<feature type="region of interest" description="Disordered" evidence="8">
    <location>
        <begin position="2095"/>
        <end position="2130"/>
    </location>
</feature>
<keyword evidence="1" id="KW-0808">Transferase</keyword>
<reference evidence="12" key="1">
    <citation type="submission" date="2025-08" db="UniProtKB">
        <authorList>
            <consortium name="RefSeq"/>
        </authorList>
    </citation>
    <scope>IDENTIFICATION</scope>
    <source>
        <tissue evidence="12">Young leaves</tissue>
    </source>
</reference>
<feature type="region of interest" description="Disordered" evidence="8">
    <location>
        <begin position="1743"/>
        <end position="1766"/>
    </location>
</feature>
<dbReference type="FunFam" id="3.30.420.10:FF:000032">
    <property type="entry name" value="Retrovirus-related Pol polyprotein from transposon 297-like Protein"/>
    <property type="match status" value="3"/>
</dbReference>
<dbReference type="InterPro" id="IPR043128">
    <property type="entry name" value="Rev_trsase/Diguanyl_cyclase"/>
</dbReference>
<evidence type="ECO:0000256" key="1">
    <source>
        <dbReference type="ARBA" id="ARBA00022679"/>
    </source>
</evidence>
<dbReference type="InterPro" id="IPR050951">
    <property type="entry name" value="Retrovirus_Pol_polyprotein"/>
</dbReference>
<keyword evidence="5" id="KW-0378">Hydrolase</keyword>
<dbReference type="GO" id="GO:0008270">
    <property type="term" value="F:zinc ion binding"/>
    <property type="evidence" value="ECO:0007669"/>
    <property type="project" value="UniProtKB-KW"/>
</dbReference>
<feature type="compositionally biased region" description="Low complexity" evidence="8">
    <location>
        <begin position="1977"/>
        <end position="1994"/>
    </location>
</feature>
<dbReference type="CDD" id="cd01647">
    <property type="entry name" value="RT_LTR"/>
    <property type="match status" value="3"/>
</dbReference>
<dbReference type="FunFam" id="3.30.70.270:FF:000026">
    <property type="entry name" value="Transposon Ty3-G Gag-Pol polyprotein"/>
    <property type="match status" value="3"/>
</dbReference>
<dbReference type="Gene3D" id="1.10.340.70">
    <property type="match status" value="3"/>
</dbReference>
<dbReference type="PANTHER" id="PTHR37984">
    <property type="entry name" value="PROTEIN CBG26694"/>
    <property type="match status" value="1"/>
</dbReference>
<dbReference type="InterPro" id="IPR001584">
    <property type="entry name" value="Integrase_cat-core"/>
</dbReference>
<keyword evidence="2" id="KW-0548">Nucleotidyltransferase</keyword>
<evidence type="ECO:0000256" key="4">
    <source>
        <dbReference type="ARBA" id="ARBA00022759"/>
    </source>
</evidence>
<keyword evidence="4" id="KW-0255">Endonuclease</keyword>
<sequence>MTQVFFNKYFPHHKTSGLKRQISTFAQKDSETLYQVWERFKDLLNLCPHHGYESWRLVSYFYEGLTPRERQFVEMMCNGEFLQKDPDEAIEYLNDLAEKAHTWTGPSATDSTSRSRPTATPSSGGIYHLREEDNLKARIEILTRELEALKTKDTKVTHTVSRVESHGPCFVCGGVDHLAQDCPTFAEMRGVYEEHCNALGMYKKPFTPFSHTYNPGWRNHPNFSWKSDPQHPAQPQLPRAYSTPPYHAPSSRNPLEDQDKTTFTCPFGTYAFRRMPFGLCNAPATFQRCMMSIFSDMVENCMEVFMDDLTVFGDSFDECLFNLTRVLARCKEKGLVLNWEKCHFMVPSGIVLGHIVSSRGIEVDQSKIELISKLPTPKTVKDVRSFLGHAGFYRRFIQNFSAISRPLCNLLVRDTLFEWTQECQAAFQTLIGKLTSAPIMQPPDWSLPFEIMCDASDYAVGAVLGQRREGKPFVIYYASRTLNSAQMNYSTTEKELLAVVFALDKFRAYLIGSPITIFTDHAALKYLLAKKDAKARLIRWILLLQEFNLTIKDKKGLENGVADHLSRLIFEDTTDTPPIRDDFPDEQLFSITSMPWFAHIVNYLVTGEMPSDWNAQDKQKFLTEVRSFYWDDPHLFKYCPDQIMRRCVPDDEIASVLEFCHSQACGGHFSMKKTAAKILQCGFYWPSLFRDTNVYCRSCEKCQKLGALSRRNMMPLNPILVIEIFDCWGIDFMGPFPPSFGYLYIIVAVDYVSKWVEAATCRNNDNKTVIKFLKENVLSRFGTPRVIISDRGTHFCNRSFEALMRKYGVVHKISTAYHPQTSGQVELANREIKRILEKTVNPDRKDWSLRLTDALWAYRTAFKTPLGMSPYRLVFGKPCHLPVELEHRAYWAIKNFNFDLPEAGELRKFQMTELEELRNEAYENSKIYKAKIKAFHDRNILRKTFHMHQESGQLENPLEDQDKTTFTCPFGTYAFRRMPFGLCNAPATFQRCMMSIFSDMVENCMEVFMDDLTVFGDSFDECLFNLTRVLARCKEKGLVLNWEKCHFMVPSGIVLGHIVSSRGIEVDQSKIELISKLPTPKTVKDVRSFLGHAGFYRRFIQNFSAISRPLCNLLVRDTLFEWTQECQAAFQTLIGKLTSAPIMQPPDWSLPFEIMCDASDYAVGAVLGQRREGKPFVIYYASRTLNSAQMNYSTTEKELLAVVFALDKFRAYLIGSPITIFTDHAALKYLLAKKDAKARLIRWILLLQEFNLTIKDKKGLENGVADHLSRLIFEDTTDTPPIRDDFPDEQLFSITSMPWFAHIVNYLVTGEMPSDWNAQDKQKFLTEVRSFYWDDPHLFKYCPDQIMRRCVPDDEIASVLEFCHSQACGGHFSMKKTAAKILQCGFYWPSLFRDTNVYCRSCEKCQKLGALSRRNMMPLNPILVIEIFDCWGIDFMGPFPPSFGYLYIIVAVDYVSKWVEAATCRNNDNKTVIKFLKKNVLSRFGTPRVIISDRGTHFCNRSFEALMRKYGMVHKISTAYHPQTSGQVELANREIKRILEKTVNPDRKDWSLRLTDALWAYRTAFKTPLGMSPYRLVFGKPCHLPVELEHRAYWAIKNFNFDLPEAGELRKFQMTELEELRNEAYENSKIYKAKIKAFHDRNILRKTFAPNQRVYLYDSRLHKHPGKLRSRWTGPFVVKHTFENGAVEIEDPRDGRMLKVNGQRLKPVLEKEAPVEEDILLMDPVYEQHRDELGRFARRPELEPDTFPVNLPDTPSNSNTMSNHEDQPIRTLQDYLHPTRTATPSCIMFPPNVPQQDFKPGMIQLLPTFHGLENENPYVHIREFEEVVATFHSQPGTIDAVRLKFFPFSLKDRAKIWLYSLRPRSIGSWDEMTQVFFNKYFLHHKTSGLKRQISTFAQKDSETLYQVWERFKDLLNLCPHHGYESWRLVSYFYEGLTPRERQFVEMMCNGEFLQKDPDEAIEYLNDLAEKAHTWTGPSATDSTSRSRPTATPSSGGIYHLREEDNLKARIEILTRELEALKTKDTKVTHTVSRVESHGPCFVCGGVDHLAHDCPTFAEMRGVYEEHCNALGMYKKPFTPFSDTYNPGWRNHPNFSWKSDPQHPAQPQLPRAYSTPPYHAPSSRNPLEDQDKTTFTCPFGTYAFRRMPFGLCNAPATFQRCMMSIFSDMVENCMEVFMDDLTVFGDSFDECLFNLTRVLARCKEKGLVLNWEKCHFMVPSGIVLGHIVSSRGIEVDQSKIELISKLPTPKTVKDVRSFLGHAGFYRRFIQNFSAISRPLCNLLVRDTLFEWTQECQAAFQTLIGKLTSAPIMQPPDWSLPFEIMCDASDYAVGAVLGQRREGKPFVIYYASRTLNSAQMNYSTTEKELLAVVFALDKFRAYLIGSPITIFTDHAALKYLLAKKDAKARLIRWILLLQEFNLTIKDKKGLENGVADHLSRLIFEDTTDTPPIRDDFPDEQLFSITSMPWFAHIVNYLVTGEMPSDWNAQDKQKFLTEVRSFYWDDPHLFKYCPDQIMRRCVPDDEIASVLEFCHSQACRGHFSMKKTAAKILQCGFYWPSLFRDTNVYCRSCEKCQKLGALSRRNMMPLNPILVIEIFDCWGIDFMGPFPPSFGYLYIIVAVDYVSKWVEAATCRNNDNKTVIKFLKENVLSRFGTPRVIISDRGTHFCNRSFEALMRKYGVVHKISTAYHPQTSGQVELANREIKRILEKTVNPDRKDWSLRLTDALWAYRTAFKTPLGMSPYRLVFGKPCHLPVELEHRAYWAIKNFNFDLPEAGELRKFQMTELEELRNEAYENSKIYKAKIKAFHDRNILRKTFAPNQRVYLYDSRLHKHPGKLRSRWTGPFVVKHTFENGAVEIEDPRDGRMLKVNGQRLKPVLEKEAPVEEDILLMDPVYEQ</sequence>
<feature type="region of interest" description="Disordered" evidence="8">
    <location>
        <begin position="1974"/>
        <end position="1997"/>
    </location>
</feature>
<evidence type="ECO:0000259" key="10">
    <source>
        <dbReference type="PROSITE" id="PS50994"/>
    </source>
</evidence>
<dbReference type="InterPro" id="IPR043502">
    <property type="entry name" value="DNA/RNA_pol_sf"/>
</dbReference>
<evidence type="ECO:0000256" key="8">
    <source>
        <dbReference type="SAM" id="MobiDB-lite"/>
    </source>
</evidence>
<dbReference type="Pfam" id="PF00098">
    <property type="entry name" value="zf-CCHC"/>
    <property type="match status" value="2"/>
</dbReference>
<keyword evidence="7" id="KW-0863">Zinc-finger</keyword>
<dbReference type="KEGG" id="pda:120106130"/>
<dbReference type="PROSITE" id="PS50994">
    <property type="entry name" value="INTEGRASE"/>
    <property type="match status" value="3"/>
</dbReference>
<keyword evidence="7" id="KW-0479">Metal-binding</keyword>
<organism evidence="11 12">
    <name type="scientific">Phoenix dactylifera</name>
    <name type="common">Date palm</name>
    <dbReference type="NCBI Taxonomy" id="42345"/>
    <lineage>
        <taxon>Eukaryota</taxon>
        <taxon>Viridiplantae</taxon>
        <taxon>Streptophyta</taxon>
        <taxon>Embryophyta</taxon>
        <taxon>Tracheophyta</taxon>
        <taxon>Spermatophyta</taxon>
        <taxon>Magnoliopsida</taxon>
        <taxon>Liliopsida</taxon>
        <taxon>Arecaceae</taxon>
        <taxon>Coryphoideae</taxon>
        <taxon>Phoeniceae</taxon>
        <taxon>Phoenix</taxon>
    </lineage>
</organism>
<dbReference type="GO" id="GO:0004519">
    <property type="term" value="F:endonuclease activity"/>
    <property type="evidence" value="ECO:0007669"/>
    <property type="project" value="UniProtKB-KW"/>
</dbReference>
<feature type="region of interest" description="Disordered" evidence="8">
    <location>
        <begin position="224"/>
        <end position="259"/>
    </location>
</feature>
<dbReference type="Pfam" id="PF17917">
    <property type="entry name" value="RT_RNaseH"/>
    <property type="match status" value="3"/>
</dbReference>
<dbReference type="InterPro" id="IPR000477">
    <property type="entry name" value="RT_dom"/>
</dbReference>
<dbReference type="InterPro" id="IPR041373">
    <property type="entry name" value="RT_RNaseH"/>
</dbReference>
<evidence type="ECO:0000256" key="3">
    <source>
        <dbReference type="ARBA" id="ARBA00022722"/>
    </source>
</evidence>
<protein>
    <submittedName>
        <fullName evidence="12">Uncharacterized protein LOC120106130</fullName>
    </submittedName>
</protein>
<dbReference type="InterPro" id="IPR012337">
    <property type="entry name" value="RNaseH-like_sf"/>
</dbReference>
<feature type="region of interest" description="Disordered" evidence="8">
    <location>
        <begin position="103"/>
        <end position="126"/>
    </location>
</feature>
<dbReference type="SMART" id="SM00343">
    <property type="entry name" value="ZnF_C2HC"/>
    <property type="match status" value="2"/>
</dbReference>
<dbReference type="GO" id="GO:0016787">
    <property type="term" value="F:hydrolase activity"/>
    <property type="evidence" value="ECO:0007669"/>
    <property type="project" value="UniProtKB-KW"/>
</dbReference>
<feature type="domain" description="CCHC-type" evidence="9">
    <location>
        <begin position="169"/>
        <end position="183"/>
    </location>
</feature>
<dbReference type="GO" id="GO:0003676">
    <property type="term" value="F:nucleic acid binding"/>
    <property type="evidence" value="ECO:0007669"/>
    <property type="project" value="InterPro"/>
</dbReference>
<dbReference type="PANTHER" id="PTHR37984:SF5">
    <property type="entry name" value="PROTEIN NYNRIN-LIKE"/>
    <property type="match status" value="1"/>
</dbReference>
<evidence type="ECO:0000256" key="5">
    <source>
        <dbReference type="ARBA" id="ARBA00022801"/>
    </source>
</evidence>
<evidence type="ECO:0000259" key="9">
    <source>
        <dbReference type="PROSITE" id="PS50158"/>
    </source>
</evidence>
<dbReference type="Proteomes" id="UP000228380">
    <property type="component" value="Unplaced"/>
</dbReference>
<dbReference type="GeneID" id="120106130"/>